<dbReference type="SUPFAM" id="SSF56719">
    <property type="entry name" value="Type II DNA topoisomerase"/>
    <property type="match status" value="1"/>
</dbReference>
<reference evidence="14" key="1">
    <citation type="submission" date="2017-02" db="EMBL/GenBank/DDBJ databases">
        <title>Comparative genomics and description of representatives of a novel lineage of planctomycetes thriving in anoxic sediments.</title>
        <authorList>
            <person name="Spring S."/>
            <person name="Bunk B."/>
            <person name="Sproer C."/>
        </authorList>
    </citation>
    <scope>NUCLEOTIDE SEQUENCE [LARGE SCALE GENOMIC DNA]</scope>
    <source>
        <strain evidence="14">ST-NAGAB-D1</strain>
    </source>
</reference>
<dbReference type="OrthoDB" id="9806486at2"/>
<keyword evidence="6 9" id="KW-0799">Topoisomerase</keyword>
<dbReference type="GO" id="GO:0003677">
    <property type="term" value="F:DNA binding"/>
    <property type="evidence" value="ECO:0007669"/>
    <property type="project" value="UniProtKB-UniRule"/>
</dbReference>
<feature type="active site" description="O-(5'-phospho-DNA)-tyrosine intermediate" evidence="9 10">
    <location>
        <position position="126"/>
    </location>
</feature>
<dbReference type="GO" id="GO:0006265">
    <property type="term" value="P:DNA topological change"/>
    <property type="evidence" value="ECO:0007669"/>
    <property type="project" value="UniProtKB-UniRule"/>
</dbReference>
<dbReference type="Gene3D" id="2.120.10.90">
    <property type="entry name" value="DNA gyrase/topoisomerase IV, subunit A, C-terminal"/>
    <property type="match status" value="1"/>
</dbReference>
<keyword evidence="14" id="KW-1185">Reference proteome</keyword>
<feature type="domain" description="Topo IIA-type catalytic" evidence="12">
    <location>
        <begin position="38"/>
        <end position="529"/>
    </location>
</feature>
<dbReference type="InterPro" id="IPR013760">
    <property type="entry name" value="Topo_IIA-like_dom_sf"/>
</dbReference>
<feature type="region of interest" description="Disordered" evidence="11">
    <location>
        <begin position="835"/>
        <end position="868"/>
    </location>
</feature>
<organism evidence="13 14">
    <name type="scientific">Anaerohalosphaera lusitana</name>
    <dbReference type="NCBI Taxonomy" id="1936003"/>
    <lineage>
        <taxon>Bacteria</taxon>
        <taxon>Pseudomonadati</taxon>
        <taxon>Planctomycetota</taxon>
        <taxon>Phycisphaerae</taxon>
        <taxon>Sedimentisphaerales</taxon>
        <taxon>Anaerohalosphaeraceae</taxon>
        <taxon>Anaerohalosphaera</taxon>
    </lineage>
</organism>
<comment type="function">
    <text evidence="9">A type II topoisomerase that negatively supercoils closed circular double-stranded (ds) DNA in an ATP-dependent manner to modulate DNA topology and maintain chromosomes in an underwound state. Negative supercoiling favors strand separation, and DNA replication, transcription, recombination and repair, all of which involve strand separation. Also able to catalyze the interconversion of other topological isomers of dsDNA rings, including catenanes and knotted rings. Type II topoisomerases break and join 2 DNA strands simultaneously in an ATP-dependent manner.</text>
</comment>
<dbReference type="InterPro" id="IPR035516">
    <property type="entry name" value="Gyrase/topoIV_suA_C"/>
</dbReference>
<keyword evidence="3 9" id="KW-0963">Cytoplasm</keyword>
<dbReference type="Gene3D" id="3.30.1360.40">
    <property type="match status" value="1"/>
</dbReference>
<evidence type="ECO:0000256" key="5">
    <source>
        <dbReference type="ARBA" id="ARBA00022840"/>
    </source>
</evidence>
<dbReference type="GO" id="GO:0005737">
    <property type="term" value="C:cytoplasm"/>
    <property type="evidence" value="ECO:0007669"/>
    <property type="project" value="UniProtKB-SubCell"/>
</dbReference>
<evidence type="ECO:0000313" key="13">
    <source>
        <dbReference type="EMBL" id="AQT69508.1"/>
    </source>
</evidence>
<evidence type="ECO:0000313" key="14">
    <source>
        <dbReference type="Proteomes" id="UP000189674"/>
    </source>
</evidence>
<dbReference type="SUPFAM" id="SSF101904">
    <property type="entry name" value="GyrA/ParC C-terminal domain-like"/>
    <property type="match status" value="1"/>
</dbReference>
<evidence type="ECO:0000256" key="8">
    <source>
        <dbReference type="ARBA" id="ARBA00023235"/>
    </source>
</evidence>
<dbReference type="GO" id="GO:0009330">
    <property type="term" value="C:DNA topoisomerase type II (double strand cut, ATP-hydrolyzing) complex"/>
    <property type="evidence" value="ECO:0007669"/>
    <property type="project" value="TreeGrafter"/>
</dbReference>
<comment type="catalytic activity">
    <reaction evidence="1 9 10">
        <text>ATP-dependent breakage, passage and rejoining of double-stranded DNA.</text>
        <dbReference type="EC" id="5.6.2.2"/>
    </reaction>
</comment>
<dbReference type="SMART" id="SM00434">
    <property type="entry name" value="TOP4c"/>
    <property type="match status" value="1"/>
</dbReference>
<dbReference type="AlphaFoldDB" id="A0A1U9NP62"/>
<feature type="short sequence motif" description="GyrA-box" evidence="9">
    <location>
        <begin position="556"/>
        <end position="562"/>
    </location>
</feature>
<dbReference type="PANTHER" id="PTHR43493">
    <property type="entry name" value="DNA GYRASE/TOPOISOMERASE SUBUNIT A"/>
    <property type="match status" value="1"/>
</dbReference>
<dbReference type="HAMAP" id="MF_01897">
    <property type="entry name" value="GyrA"/>
    <property type="match status" value="1"/>
</dbReference>
<evidence type="ECO:0000256" key="4">
    <source>
        <dbReference type="ARBA" id="ARBA00022741"/>
    </source>
</evidence>
<evidence type="ECO:0000256" key="2">
    <source>
        <dbReference type="ARBA" id="ARBA00008263"/>
    </source>
</evidence>
<evidence type="ECO:0000256" key="1">
    <source>
        <dbReference type="ARBA" id="ARBA00000185"/>
    </source>
</evidence>
<evidence type="ECO:0000256" key="9">
    <source>
        <dbReference type="HAMAP-Rule" id="MF_01897"/>
    </source>
</evidence>
<dbReference type="PROSITE" id="PS52040">
    <property type="entry name" value="TOPO_IIA"/>
    <property type="match status" value="1"/>
</dbReference>
<dbReference type="InterPro" id="IPR005743">
    <property type="entry name" value="GyrA"/>
</dbReference>
<dbReference type="EC" id="5.6.2.2" evidence="9"/>
<comment type="similarity">
    <text evidence="2 9">Belongs to the type II topoisomerase GyrA/ParC subunit family.</text>
</comment>
<dbReference type="InterPro" id="IPR050220">
    <property type="entry name" value="Type_II_DNA_Topoisomerases"/>
</dbReference>
<name>A0A1U9NP62_9BACT</name>
<dbReference type="Pfam" id="PF00521">
    <property type="entry name" value="DNA_topoisoIV"/>
    <property type="match status" value="1"/>
</dbReference>
<dbReference type="RefSeq" id="WP_146663189.1">
    <property type="nucleotide sequence ID" value="NZ_CP019791.1"/>
</dbReference>
<dbReference type="InterPro" id="IPR006691">
    <property type="entry name" value="GyrA/parC_rep"/>
</dbReference>
<dbReference type="FunFam" id="1.10.268.10:FF:000001">
    <property type="entry name" value="DNA gyrase subunit A"/>
    <property type="match status" value="1"/>
</dbReference>
<keyword evidence="7 9" id="KW-0238">DNA-binding</keyword>
<dbReference type="NCBIfam" id="TIGR01063">
    <property type="entry name" value="gyrA"/>
    <property type="match status" value="1"/>
</dbReference>
<dbReference type="GO" id="GO:0005524">
    <property type="term" value="F:ATP binding"/>
    <property type="evidence" value="ECO:0007669"/>
    <property type="project" value="UniProtKB-UniRule"/>
</dbReference>
<dbReference type="Gene3D" id="1.10.268.10">
    <property type="entry name" value="Topoisomerase, domain 3"/>
    <property type="match status" value="1"/>
</dbReference>
<sequence>MADINETINDRFEDMKILDEMKTSYLNYAMSVIVSRALPDVRDGLKPSQRRILVAMNDLNLGPRGKHRKCAKIVGDTSGNYHPHGDQATYGTLVRLGQHWNMRYTLVDPQGNFGSIDADPPAAMRYTEARFASPAPDMMEDIEKDTVDFVPNYDETRKEPVVLPSKFPNLLVNGASGIAVGMATNIAPHNLNEVCDALLLMIDNPDCTFKDILEVLPGPDFPTGGIICGRKGILDAYVHGRGHLKVRAKHHIEESKRGKISIIFTEIPYMVVKATIVSKIADCVREGTIPEISDVRDESDRKGMRIVVEVRKDADENVVLNKLYRYTPLQNTFAINNVALVNSRPETLNIKQMLKLYIEHRLIVIRRRTRYLLKKARNRAHILEGLILAVSDIDEIIELIKKSPDAPTAKINLMEKPLKLVESETLRRLLPESFVSERHGKEQFLTGPQADAILTMQLQRLTGLEIEKLAKEYGDLTEKIEGYEALLSNKDMQFDVVREDIHEIKGKYGDDRRTNISEEDLTGFDLEDLITEEEVLVMISHQGYMKRMPIDTYRKQARGGRGIIGSSTKEDDFIEHLFTASTHDYLLVFTTGGICYWLKVYNIPAMSRQSKGRNIANLLDLGDDSIASILNVREFDDQRQLLMATRNGIVKKTVLSAYGNPRSNGVKAVRLDEGDWVIGVDVTSGENEIILGTEKGMTIRFHEADARSMGRVSRGVKGISLAKDDAVVGMVIVEEGASLLTACENGYGKRTALEEYRVQSRGGKGIINIKGLDRNGKVIAIKAVQDEDDIMMITAQGMIIRTGLEEVRVIGRSTSGVRMINLKKDDKLVAVERLSLEEEEEAAESAQNGEESSSEAEGSAEPDENAEE</sequence>
<comment type="subunit">
    <text evidence="9">Heterotetramer, composed of two GyrA and two GyrB chains. In the heterotetramer, GyrA contains the active site tyrosine that forms a transient covalent intermediate with DNA, while GyrB binds cofactors and catalyzes ATP hydrolysis.</text>
</comment>
<evidence type="ECO:0000256" key="6">
    <source>
        <dbReference type="ARBA" id="ARBA00023029"/>
    </source>
</evidence>
<evidence type="ECO:0000259" key="12">
    <source>
        <dbReference type="PROSITE" id="PS52040"/>
    </source>
</evidence>
<keyword evidence="4 9" id="KW-0547">Nucleotide-binding</keyword>
<dbReference type="InterPro" id="IPR002205">
    <property type="entry name" value="Topo_IIA_dom_A"/>
</dbReference>
<gene>
    <name evidence="9 13" type="primary">gyrA</name>
    <name evidence="13" type="ORF">STSP2_02699</name>
</gene>
<dbReference type="GO" id="GO:0006261">
    <property type="term" value="P:DNA-templated DNA replication"/>
    <property type="evidence" value="ECO:0007669"/>
    <property type="project" value="UniProtKB-UniRule"/>
</dbReference>
<dbReference type="KEGG" id="alus:STSP2_02699"/>
<proteinExistence type="inferred from homology"/>
<evidence type="ECO:0000256" key="3">
    <source>
        <dbReference type="ARBA" id="ARBA00022490"/>
    </source>
</evidence>
<dbReference type="InterPro" id="IPR013758">
    <property type="entry name" value="Topo_IIA_A/C_ab"/>
</dbReference>
<dbReference type="Proteomes" id="UP000189674">
    <property type="component" value="Chromosome"/>
</dbReference>
<dbReference type="Pfam" id="PF03989">
    <property type="entry name" value="DNA_gyraseA_C"/>
    <property type="match status" value="6"/>
</dbReference>
<comment type="subcellular location">
    <subcellularLocation>
        <location evidence="9">Cytoplasm</location>
    </subcellularLocation>
</comment>
<dbReference type="GO" id="GO:0005694">
    <property type="term" value="C:chromosome"/>
    <property type="evidence" value="ECO:0007669"/>
    <property type="project" value="InterPro"/>
</dbReference>
<dbReference type="InterPro" id="IPR013757">
    <property type="entry name" value="Topo_IIA_A_a_sf"/>
</dbReference>
<dbReference type="GO" id="GO:0034335">
    <property type="term" value="F:DNA negative supercoiling activity"/>
    <property type="evidence" value="ECO:0007669"/>
    <property type="project" value="UniProtKB-ARBA"/>
</dbReference>
<dbReference type="FunFam" id="3.30.1360.40:FF:000002">
    <property type="entry name" value="DNA gyrase subunit A"/>
    <property type="match status" value="1"/>
</dbReference>
<dbReference type="Gene3D" id="3.90.199.10">
    <property type="entry name" value="Topoisomerase II, domain 5"/>
    <property type="match status" value="1"/>
</dbReference>
<evidence type="ECO:0000256" key="11">
    <source>
        <dbReference type="SAM" id="MobiDB-lite"/>
    </source>
</evidence>
<protein>
    <recommendedName>
        <fullName evidence="9">DNA gyrase subunit A</fullName>
        <ecNumber evidence="9">5.6.2.2</ecNumber>
    </recommendedName>
</protein>
<keyword evidence="8 9" id="KW-0413">Isomerase</keyword>
<dbReference type="CDD" id="cd00187">
    <property type="entry name" value="TOP4c"/>
    <property type="match status" value="1"/>
</dbReference>
<dbReference type="PANTHER" id="PTHR43493:SF5">
    <property type="entry name" value="DNA GYRASE SUBUNIT A, CHLOROPLASTIC_MITOCHONDRIAL"/>
    <property type="match status" value="1"/>
</dbReference>
<dbReference type="NCBIfam" id="NF004043">
    <property type="entry name" value="PRK05560.1"/>
    <property type="match status" value="1"/>
</dbReference>
<accession>A0A1U9NP62</accession>
<dbReference type="NCBIfam" id="NF004044">
    <property type="entry name" value="PRK05561.1"/>
    <property type="match status" value="1"/>
</dbReference>
<dbReference type="FunFam" id="2.120.10.90:FF:000004">
    <property type="entry name" value="DNA gyrase subunit A"/>
    <property type="match status" value="1"/>
</dbReference>
<evidence type="ECO:0000256" key="10">
    <source>
        <dbReference type="PROSITE-ProRule" id="PRU01384"/>
    </source>
</evidence>
<dbReference type="EMBL" id="CP019791">
    <property type="protein sequence ID" value="AQT69508.1"/>
    <property type="molecule type" value="Genomic_DNA"/>
</dbReference>
<comment type="miscellaneous">
    <text evidence="9">Few gyrases are as efficient as E.coli at forming negative supercoils. Not all organisms have 2 type II topoisomerases; in organisms with a single type II topoisomerase this enzyme also has to decatenate newly replicated chromosomes.</text>
</comment>
<dbReference type="STRING" id="1936003.STSP2_02699"/>
<feature type="compositionally biased region" description="Acidic residues" evidence="11">
    <location>
        <begin position="852"/>
        <end position="868"/>
    </location>
</feature>
<evidence type="ECO:0000256" key="7">
    <source>
        <dbReference type="ARBA" id="ARBA00023125"/>
    </source>
</evidence>
<keyword evidence="5 9" id="KW-0067">ATP-binding</keyword>